<dbReference type="Gene3D" id="3.10.290.10">
    <property type="entry name" value="RNA-binding S4 domain"/>
    <property type="match status" value="1"/>
</dbReference>
<dbReference type="GO" id="GO:0003735">
    <property type="term" value="F:structural constituent of ribosome"/>
    <property type="evidence" value="ECO:0007669"/>
    <property type="project" value="InterPro"/>
</dbReference>
<gene>
    <name evidence="7" type="primary">rpsD</name>
    <name evidence="11" type="ORF">SAMN02745190_01302</name>
</gene>
<feature type="domain" description="RNA-binding S4" evidence="9">
    <location>
        <begin position="87"/>
        <end position="149"/>
    </location>
</feature>
<keyword evidence="4 7" id="KW-0689">Ribosomal protein</keyword>
<evidence type="ECO:0000256" key="4">
    <source>
        <dbReference type="ARBA" id="ARBA00022980"/>
    </source>
</evidence>
<evidence type="ECO:0000256" key="2">
    <source>
        <dbReference type="ARBA" id="ARBA00022730"/>
    </source>
</evidence>
<organism evidence="11 12">
    <name type="scientific">Schwartzia succinivorans DSM 10502</name>
    <dbReference type="NCBI Taxonomy" id="1123243"/>
    <lineage>
        <taxon>Bacteria</taxon>
        <taxon>Bacillati</taxon>
        <taxon>Bacillota</taxon>
        <taxon>Negativicutes</taxon>
        <taxon>Selenomonadales</taxon>
        <taxon>Selenomonadaceae</taxon>
        <taxon>Schwartzia</taxon>
    </lineage>
</organism>
<comment type="function">
    <text evidence="7">One of the primary rRNA binding proteins, it binds directly to 16S rRNA where it nucleates assembly of the body of the 30S subunit.</text>
</comment>
<dbReference type="PANTHER" id="PTHR11831:SF4">
    <property type="entry name" value="SMALL RIBOSOMAL SUBUNIT PROTEIN US4M"/>
    <property type="match status" value="1"/>
</dbReference>
<dbReference type="CDD" id="cd00165">
    <property type="entry name" value="S4"/>
    <property type="match status" value="1"/>
</dbReference>
<keyword evidence="12" id="KW-1185">Reference proteome</keyword>
<dbReference type="PROSITE" id="PS00632">
    <property type="entry name" value="RIBOSOMAL_S4"/>
    <property type="match status" value="1"/>
</dbReference>
<dbReference type="SMART" id="SM01390">
    <property type="entry name" value="Ribosomal_S4"/>
    <property type="match status" value="1"/>
</dbReference>
<dbReference type="GO" id="GO:0042274">
    <property type="term" value="P:ribosomal small subunit biogenesis"/>
    <property type="evidence" value="ECO:0007669"/>
    <property type="project" value="TreeGrafter"/>
</dbReference>
<dbReference type="GO" id="GO:0006412">
    <property type="term" value="P:translation"/>
    <property type="evidence" value="ECO:0007669"/>
    <property type="project" value="UniProtKB-UniRule"/>
</dbReference>
<dbReference type="SUPFAM" id="SSF55174">
    <property type="entry name" value="Alpha-L RNA-binding motif"/>
    <property type="match status" value="1"/>
</dbReference>
<dbReference type="PROSITE" id="PS50889">
    <property type="entry name" value="S4"/>
    <property type="match status" value="1"/>
</dbReference>
<evidence type="ECO:0000259" key="9">
    <source>
        <dbReference type="SMART" id="SM00363"/>
    </source>
</evidence>
<dbReference type="InterPro" id="IPR036986">
    <property type="entry name" value="S4_RNA-bd_sf"/>
</dbReference>
<dbReference type="GO" id="GO:0015935">
    <property type="term" value="C:small ribosomal subunit"/>
    <property type="evidence" value="ECO:0007669"/>
    <property type="project" value="InterPro"/>
</dbReference>
<dbReference type="RefSeq" id="WP_072935357.1">
    <property type="nucleotide sequence ID" value="NZ_FQUG01000004.1"/>
</dbReference>
<accession>A0A1M4WPB0</accession>
<sequence>MAIDRVASLKRCRSLGLEPAVVGLSKKSNRQPRRTNRKVSEYGTQLKEKQKAKFIYGVLEKQFRGYYEKAKTMQGVTGENLLGLLERRLDNVVFRLGLASTRRQARQIVRHGHITVNGKRVDIPSALVHQNDVIAVAEKSRSNGIFKGFAENGNTLSAPAWLTADAEHFTGTVTRFPNREEIDVPVNEQAIVELYSK</sequence>
<evidence type="ECO:0000256" key="3">
    <source>
        <dbReference type="ARBA" id="ARBA00022884"/>
    </source>
</evidence>
<proteinExistence type="inferred from homology"/>
<keyword evidence="5 7" id="KW-0687">Ribonucleoprotein</keyword>
<dbReference type="InterPro" id="IPR005709">
    <property type="entry name" value="Ribosomal_uS4_bac-type"/>
</dbReference>
<dbReference type="NCBIfam" id="NF003717">
    <property type="entry name" value="PRK05327.1"/>
    <property type="match status" value="1"/>
</dbReference>
<keyword evidence="2 7" id="KW-0699">rRNA-binding</keyword>
<evidence type="ECO:0000256" key="6">
    <source>
        <dbReference type="ARBA" id="ARBA00035254"/>
    </source>
</evidence>
<comment type="function">
    <text evidence="7">With S5 and S12 plays an important role in translational accuracy.</text>
</comment>
<name>A0A1M4WPB0_9FIRM</name>
<dbReference type="InterPro" id="IPR018079">
    <property type="entry name" value="Ribosomal_uS4_CS"/>
</dbReference>
<dbReference type="STRING" id="1123243.SAMN02745190_01302"/>
<dbReference type="SMART" id="SM00363">
    <property type="entry name" value="S4"/>
    <property type="match status" value="1"/>
</dbReference>
<dbReference type="Gene3D" id="1.10.1050.10">
    <property type="entry name" value="Ribosomal Protein S4 Delta 41, Chain A, domain 1"/>
    <property type="match status" value="1"/>
</dbReference>
<evidence type="ECO:0000313" key="12">
    <source>
        <dbReference type="Proteomes" id="UP000184404"/>
    </source>
</evidence>
<evidence type="ECO:0000259" key="10">
    <source>
        <dbReference type="SMART" id="SM01390"/>
    </source>
</evidence>
<dbReference type="OrthoDB" id="9803672at2"/>
<dbReference type="HAMAP" id="MF_01306_B">
    <property type="entry name" value="Ribosomal_uS4_B"/>
    <property type="match status" value="1"/>
</dbReference>
<dbReference type="PANTHER" id="PTHR11831">
    <property type="entry name" value="30S 40S RIBOSOMAL PROTEIN"/>
    <property type="match status" value="1"/>
</dbReference>
<dbReference type="Pfam" id="PF01479">
    <property type="entry name" value="S4"/>
    <property type="match status" value="1"/>
</dbReference>
<dbReference type="EMBL" id="FQUG01000004">
    <property type="protein sequence ID" value="SHE83055.1"/>
    <property type="molecule type" value="Genomic_DNA"/>
</dbReference>
<dbReference type="AlphaFoldDB" id="A0A1M4WPB0"/>
<evidence type="ECO:0000256" key="8">
    <source>
        <dbReference type="RuleBase" id="RU003699"/>
    </source>
</evidence>
<dbReference type="Pfam" id="PF00163">
    <property type="entry name" value="Ribosomal_S4"/>
    <property type="match status" value="1"/>
</dbReference>
<evidence type="ECO:0000256" key="7">
    <source>
        <dbReference type="HAMAP-Rule" id="MF_01306"/>
    </source>
</evidence>
<evidence type="ECO:0000256" key="5">
    <source>
        <dbReference type="ARBA" id="ARBA00023274"/>
    </source>
</evidence>
<feature type="domain" description="Small ribosomal subunit protein uS4 N-terminal" evidence="10">
    <location>
        <begin position="3"/>
        <end position="86"/>
    </location>
</feature>
<keyword evidence="3 7" id="KW-0694">RNA-binding</keyword>
<dbReference type="NCBIfam" id="TIGR01017">
    <property type="entry name" value="rpsD_bact"/>
    <property type="match status" value="1"/>
</dbReference>
<dbReference type="GO" id="GO:0019843">
    <property type="term" value="F:rRNA binding"/>
    <property type="evidence" value="ECO:0007669"/>
    <property type="project" value="UniProtKB-UniRule"/>
</dbReference>
<evidence type="ECO:0000256" key="1">
    <source>
        <dbReference type="ARBA" id="ARBA00007465"/>
    </source>
</evidence>
<dbReference type="FunFam" id="3.10.290.10:FF:000001">
    <property type="entry name" value="30S ribosomal protein S4"/>
    <property type="match status" value="1"/>
</dbReference>
<comment type="subunit">
    <text evidence="7">Part of the 30S ribosomal subunit. Contacts protein S5. The interaction surface between S4 and S5 is involved in control of translational fidelity.</text>
</comment>
<dbReference type="Proteomes" id="UP000184404">
    <property type="component" value="Unassembled WGS sequence"/>
</dbReference>
<dbReference type="InterPro" id="IPR001912">
    <property type="entry name" value="Ribosomal_uS4_N"/>
</dbReference>
<dbReference type="InterPro" id="IPR022801">
    <property type="entry name" value="Ribosomal_uS4"/>
</dbReference>
<evidence type="ECO:0000313" key="11">
    <source>
        <dbReference type="EMBL" id="SHE83055.1"/>
    </source>
</evidence>
<comment type="similarity">
    <text evidence="1 7 8">Belongs to the universal ribosomal protein uS4 family.</text>
</comment>
<protein>
    <recommendedName>
        <fullName evidence="6 7">Small ribosomal subunit protein uS4</fullName>
    </recommendedName>
</protein>
<dbReference type="InterPro" id="IPR002942">
    <property type="entry name" value="S4_RNA-bd"/>
</dbReference>
<reference evidence="11 12" key="1">
    <citation type="submission" date="2016-11" db="EMBL/GenBank/DDBJ databases">
        <authorList>
            <person name="Jaros S."/>
            <person name="Januszkiewicz K."/>
            <person name="Wedrychowicz H."/>
        </authorList>
    </citation>
    <scope>NUCLEOTIDE SEQUENCE [LARGE SCALE GENOMIC DNA]</scope>
    <source>
        <strain evidence="11 12">DSM 10502</strain>
    </source>
</reference>